<feature type="transmembrane region" description="Helical" evidence="6">
    <location>
        <begin position="132"/>
        <end position="152"/>
    </location>
</feature>
<name>A0ABU3K3M3_9BACT</name>
<evidence type="ECO:0000256" key="5">
    <source>
        <dbReference type="ARBA" id="ARBA00023136"/>
    </source>
</evidence>
<feature type="transmembrane region" description="Helical" evidence="6">
    <location>
        <begin position="6"/>
        <end position="26"/>
    </location>
</feature>
<keyword evidence="4 6" id="KW-1133">Transmembrane helix</keyword>
<accession>A0ABU3K3M3</accession>
<dbReference type="RefSeq" id="WP_313831366.1">
    <property type="nucleotide sequence ID" value="NZ_JAQOUE010000001.1"/>
</dbReference>
<evidence type="ECO:0000313" key="9">
    <source>
        <dbReference type="Proteomes" id="UP001250932"/>
    </source>
</evidence>
<comment type="caution">
    <text evidence="8">The sequence shown here is derived from an EMBL/GenBank/DDBJ whole genome shotgun (WGS) entry which is preliminary data.</text>
</comment>
<gene>
    <name evidence="8" type="ORF">PPG34_01515</name>
</gene>
<dbReference type="Pfam" id="PF00482">
    <property type="entry name" value="T2SSF"/>
    <property type="match status" value="1"/>
</dbReference>
<evidence type="ECO:0000256" key="6">
    <source>
        <dbReference type="SAM" id="Phobius"/>
    </source>
</evidence>
<keyword evidence="9" id="KW-1185">Reference proteome</keyword>
<evidence type="ECO:0000313" key="8">
    <source>
        <dbReference type="EMBL" id="MDT7041007.1"/>
    </source>
</evidence>
<keyword evidence="2" id="KW-1003">Cell membrane</keyword>
<organism evidence="8 9">
    <name type="scientific">Candidatus Nitronereus thalassa</name>
    <dbReference type="NCBI Taxonomy" id="3020898"/>
    <lineage>
        <taxon>Bacteria</taxon>
        <taxon>Pseudomonadati</taxon>
        <taxon>Nitrospirota</taxon>
        <taxon>Nitrospiria</taxon>
        <taxon>Nitrospirales</taxon>
        <taxon>Nitrospiraceae</taxon>
        <taxon>Candidatus Nitronereus</taxon>
    </lineage>
</organism>
<reference evidence="8 9" key="1">
    <citation type="journal article" date="2023" name="ISME J.">
        <title>Cultivation and genomic characterization of novel and ubiquitous marine nitrite-oxidizing bacteria from the Nitrospirales.</title>
        <authorList>
            <person name="Mueller A.J."/>
            <person name="Daebeler A."/>
            <person name="Herbold C.W."/>
            <person name="Kirkegaard R.H."/>
            <person name="Daims H."/>
        </authorList>
    </citation>
    <scope>NUCLEOTIDE SEQUENCE [LARGE SCALE GENOMIC DNA]</scope>
    <source>
        <strain evidence="8 9">EB</strain>
    </source>
</reference>
<evidence type="ECO:0000256" key="4">
    <source>
        <dbReference type="ARBA" id="ARBA00022989"/>
    </source>
</evidence>
<comment type="subcellular location">
    <subcellularLocation>
        <location evidence="1">Cell membrane</location>
        <topology evidence="1">Multi-pass membrane protein</topology>
    </subcellularLocation>
</comment>
<dbReference type="PANTHER" id="PTHR35007:SF2">
    <property type="entry name" value="PILUS ASSEMBLE PROTEIN"/>
    <property type="match status" value="1"/>
</dbReference>
<keyword evidence="5 6" id="KW-0472">Membrane</keyword>
<feature type="transmembrane region" description="Helical" evidence="6">
    <location>
        <begin position="100"/>
        <end position="120"/>
    </location>
</feature>
<dbReference type="InterPro" id="IPR018076">
    <property type="entry name" value="T2SS_GspF_dom"/>
</dbReference>
<sequence>MDQALIIAFMVFMMTVLTMVGVYTLVRSRQTAKDWGERIRGRTPTVESTETGKGLAYLSGIFLKLLERLGQANKPKDQAETSRLKKTLVTAGYRGPRAPVIFLGSKIFLGILFGALFFIFGDQITKGMTANVFSMIMIATALGGFYMPQLWLSLATSQRKQKLLNGFPDALDLMVVCVEAGLGLDQAIARVGEEIKIGHKDLGDEFQLVSLELRAGFSREQALRNLSDRTDIDEIRSLIALLIQTDRFGTSVGQALRVHSDSMRMNRRLRAEEMAAKLPVKLMLPLIVFIFPSLMVVIIGPGAIKLIRNFLPAMSGS</sequence>
<evidence type="ECO:0000256" key="1">
    <source>
        <dbReference type="ARBA" id="ARBA00004651"/>
    </source>
</evidence>
<dbReference type="PANTHER" id="PTHR35007">
    <property type="entry name" value="INTEGRAL MEMBRANE PROTEIN-RELATED"/>
    <property type="match status" value="1"/>
</dbReference>
<feature type="domain" description="Type II secretion system protein GspF" evidence="7">
    <location>
        <begin position="171"/>
        <end position="299"/>
    </location>
</feature>
<evidence type="ECO:0000256" key="2">
    <source>
        <dbReference type="ARBA" id="ARBA00022475"/>
    </source>
</evidence>
<dbReference type="EMBL" id="JAQOUE010000001">
    <property type="protein sequence ID" value="MDT7041007.1"/>
    <property type="molecule type" value="Genomic_DNA"/>
</dbReference>
<feature type="transmembrane region" description="Helical" evidence="6">
    <location>
        <begin position="282"/>
        <end position="304"/>
    </location>
</feature>
<evidence type="ECO:0000259" key="7">
    <source>
        <dbReference type="Pfam" id="PF00482"/>
    </source>
</evidence>
<dbReference type="Proteomes" id="UP001250932">
    <property type="component" value="Unassembled WGS sequence"/>
</dbReference>
<protein>
    <submittedName>
        <fullName evidence="8">Type II secretion system F family protein</fullName>
    </submittedName>
</protein>
<proteinExistence type="predicted"/>
<evidence type="ECO:0000256" key="3">
    <source>
        <dbReference type="ARBA" id="ARBA00022692"/>
    </source>
</evidence>
<keyword evidence="3 6" id="KW-0812">Transmembrane</keyword>